<dbReference type="Gene3D" id="2.40.50.1020">
    <property type="entry name" value="LytTr DNA-binding domain"/>
    <property type="match status" value="1"/>
</dbReference>
<dbReference type="OrthoDB" id="2870175at2"/>
<reference evidence="3" key="1">
    <citation type="submission" date="2019-02" db="EMBL/GenBank/DDBJ databases">
        <title>Draft genome sequence of Enterococcus sp. Gos25-1.</title>
        <authorList>
            <person name="Tanaka N."/>
            <person name="Shiwa Y."/>
            <person name="Fujita N."/>
        </authorList>
    </citation>
    <scope>NUCLEOTIDE SEQUENCE [LARGE SCALE GENOMIC DNA]</scope>
    <source>
        <strain evidence="3">Gos25-1</strain>
    </source>
</reference>
<dbReference type="InterPro" id="IPR007492">
    <property type="entry name" value="LytTR_DNA-bd_dom"/>
</dbReference>
<dbReference type="RefSeq" id="WP_146622798.1">
    <property type="nucleotide sequence ID" value="NZ_BJCC01000017.1"/>
</dbReference>
<accession>A0A4P5P8L1</accession>
<dbReference type="GO" id="GO:0003677">
    <property type="term" value="F:DNA binding"/>
    <property type="evidence" value="ECO:0007669"/>
    <property type="project" value="InterPro"/>
</dbReference>
<keyword evidence="3" id="KW-1185">Reference proteome</keyword>
<proteinExistence type="predicted"/>
<protein>
    <recommendedName>
        <fullName evidence="1">HTH LytTR-type domain-containing protein</fullName>
    </recommendedName>
</protein>
<organism evidence="2 3">
    <name type="scientific">Enterococcus florum</name>
    <dbReference type="NCBI Taxonomy" id="2480627"/>
    <lineage>
        <taxon>Bacteria</taxon>
        <taxon>Bacillati</taxon>
        <taxon>Bacillota</taxon>
        <taxon>Bacilli</taxon>
        <taxon>Lactobacillales</taxon>
        <taxon>Enterococcaceae</taxon>
        <taxon>Enterococcus</taxon>
    </lineage>
</organism>
<evidence type="ECO:0000313" key="3">
    <source>
        <dbReference type="Proteomes" id="UP000290567"/>
    </source>
</evidence>
<dbReference type="SMART" id="SM00850">
    <property type="entry name" value="LytTR"/>
    <property type="match status" value="1"/>
</dbReference>
<dbReference type="Proteomes" id="UP000290567">
    <property type="component" value="Unassembled WGS sequence"/>
</dbReference>
<dbReference type="EMBL" id="BJCC01000017">
    <property type="protein sequence ID" value="GCF94375.1"/>
    <property type="molecule type" value="Genomic_DNA"/>
</dbReference>
<dbReference type="AlphaFoldDB" id="A0A4P5P8L1"/>
<gene>
    <name evidence="2" type="ORF">NRIC_22660</name>
</gene>
<evidence type="ECO:0000313" key="2">
    <source>
        <dbReference type="EMBL" id="GCF94375.1"/>
    </source>
</evidence>
<dbReference type="Pfam" id="PF04397">
    <property type="entry name" value="LytTR"/>
    <property type="match status" value="1"/>
</dbReference>
<feature type="domain" description="HTH LytTR-type" evidence="1">
    <location>
        <begin position="71"/>
        <end position="146"/>
    </location>
</feature>
<comment type="caution">
    <text evidence="2">The sequence shown here is derived from an EMBL/GenBank/DDBJ whole genome shotgun (WGS) entry which is preliminary data.</text>
</comment>
<evidence type="ECO:0000259" key="1">
    <source>
        <dbReference type="PROSITE" id="PS50930"/>
    </source>
</evidence>
<dbReference type="PROSITE" id="PS50930">
    <property type="entry name" value="HTH_LYTTR"/>
    <property type="match status" value="1"/>
</dbReference>
<name>A0A4P5P8L1_9ENTE</name>
<sequence>MIFNYIWQQEKAVNEIDVISHPFNREKLKQLEQTLQHSTTISVIDPKNNRTKLLAVPLIETITAMGHQSKICTTAGERFFLSKKLKELGDLEQQQLFRINNSTILNLTHAASFAAGQHARLEVQTKTGNTYIVSRHYAKQIKERFR</sequence>